<proteinExistence type="predicted"/>
<accession>A0A9W7SRT2</accession>
<dbReference type="EMBL" id="RIBY02001879">
    <property type="protein sequence ID" value="KAH9827429.1"/>
    <property type="molecule type" value="Genomic_DNA"/>
</dbReference>
<name>A0A9W7SRT2_9PEZI</name>
<comment type="caution">
    <text evidence="1">The sequence shown here is derived from an EMBL/GenBank/DDBJ whole genome shotgun (WGS) entry which is preliminary data.</text>
</comment>
<reference evidence="1 2" key="1">
    <citation type="journal article" date="2018" name="IMA Fungus">
        <title>IMA Genome-F 10: Nine draft genome sequences of Claviceps purpurea s.lat., including C. arundinis, C. humidiphila, and C. cf. spartinae, pseudomolecules for the pitch canker pathogen Fusarium circinatum, draft genome of Davidsoniella eucalypti, Grosmannia galeiformis, Quambalaria eucalypti, and Teratosphaeria destructans.</title>
        <authorList>
            <person name="Wingfield B.D."/>
            <person name="Liu M."/>
            <person name="Nguyen H.D."/>
            <person name="Lane F.A."/>
            <person name="Morgan S.W."/>
            <person name="De Vos L."/>
            <person name="Wilken P.M."/>
            <person name="Duong T.A."/>
            <person name="Aylward J."/>
            <person name="Coetzee M.P."/>
            <person name="Dadej K."/>
            <person name="De Beer Z.W."/>
            <person name="Findlay W."/>
            <person name="Havenga M."/>
            <person name="Kolarik M."/>
            <person name="Menzies J.G."/>
            <person name="Naidoo K."/>
            <person name="Pochopski O."/>
            <person name="Shoukouhi P."/>
            <person name="Santana Q.C."/>
            <person name="Seifert K.A."/>
            <person name="Soal N."/>
            <person name="Steenkamp E.T."/>
            <person name="Tatham C.T."/>
            <person name="van der Nest M.A."/>
            <person name="Wingfield M.J."/>
        </authorList>
    </citation>
    <scope>NUCLEOTIDE SEQUENCE [LARGE SCALE GENOMIC DNA]</scope>
    <source>
        <strain evidence="1">CMW44962</strain>
    </source>
</reference>
<reference evidence="1 2" key="2">
    <citation type="journal article" date="2021" name="Curr. Genet.">
        <title>Genetic response to nitrogen starvation in the aggressive Eucalyptus foliar pathogen Teratosphaeria destructans.</title>
        <authorList>
            <person name="Havenga M."/>
            <person name="Wingfield B.D."/>
            <person name="Wingfield M.J."/>
            <person name="Dreyer L.L."/>
            <person name="Roets F."/>
            <person name="Aylward J."/>
        </authorList>
    </citation>
    <scope>NUCLEOTIDE SEQUENCE [LARGE SCALE GENOMIC DNA]</scope>
    <source>
        <strain evidence="1">CMW44962</strain>
    </source>
</reference>
<sequence>MKETEASSKANEKVINAVEKLADMGPDTGHAKIANGLEELQQAVKARGEGREGEAHRISLKEARKGRRTGLKVELHGVVVNGGKATAYKNLTRRYPWSTAVERGVVQSGRP</sequence>
<evidence type="ECO:0000313" key="2">
    <source>
        <dbReference type="Proteomes" id="UP001138500"/>
    </source>
</evidence>
<keyword evidence="2" id="KW-1185">Reference proteome</keyword>
<dbReference type="AlphaFoldDB" id="A0A9W7SRT2"/>
<dbReference type="Proteomes" id="UP001138500">
    <property type="component" value="Unassembled WGS sequence"/>
</dbReference>
<gene>
    <name evidence="1" type="ORF">Tdes44962_MAKER02875</name>
</gene>
<organism evidence="1 2">
    <name type="scientific">Teratosphaeria destructans</name>
    <dbReference type="NCBI Taxonomy" id="418781"/>
    <lineage>
        <taxon>Eukaryota</taxon>
        <taxon>Fungi</taxon>
        <taxon>Dikarya</taxon>
        <taxon>Ascomycota</taxon>
        <taxon>Pezizomycotina</taxon>
        <taxon>Dothideomycetes</taxon>
        <taxon>Dothideomycetidae</taxon>
        <taxon>Mycosphaerellales</taxon>
        <taxon>Teratosphaeriaceae</taxon>
        <taxon>Teratosphaeria</taxon>
    </lineage>
</organism>
<protein>
    <submittedName>
        <fullName evidence="1">Uncharacterized protein</fullName>
    </submittedName>
</protein>
<evidence type="ECO:0000313" key="1">
    <source>
        <dbReference type="EMBL" id="KAH9827429.1"/>
    </source>
</evidence>